<dbReference type="RefSeq" id="WP_255043761.1">
    <property type="nucleotide sequence ID" value="NZ_JANEYT010000042.1"/>
</dbReference>
<gene>
    <name evidence="2" type="ORF">NHN17_16615</name>
</gene>
<evidence type="ECO:0000313" key="2">
    <source>
        <dbReference type="EMBL" id="MCQ1059672.1"/>
    </source>
</evidence>
<dbReference type="Pfam" id="PF09016">
    <property type="entry name" value="Pas_Saposin"/>
    <property type="match status" value="1"/>
</dbReference>
<keyword evidence="3" id="KW-1185">Reference proteome</keyword>
<dbReference type="Proteomes" id="UP001524460">
    <property type="component" value="Unassembled WGS sequence"/>
</dbReference>
<accession>A0ABT1N537</accession>
<comment type="caution">
    <text evidence="2">The sequence shown here is derived from an EMBL/GenBank/DDBJ whole genome shotgun (WGS) entry which is preliminary data.</text>
</comment>
<organism evidence="2 3">
    <name type="scientific">Photobacterium pectinilyticum</name>
    <dbReference type="NCBI Taxonomy" id="2906793"/>
    <lineage>
        <taxon>Bacteria</taxon>
        <taxon>Pseudomonadati</taxon>
        <taxon>Pseudomonadota</taxon>
        <taxon>Gammaproteobacteria</taxon>
        <taxon>Vibrionales</taxon>
        <taxon>Vibrionaceae</taxon>
        <taxon>Photobacterium</taxon>
    </lineage>
</organism>
<dbReference type="InterPro" id="IPR015106">
    <property type="entry name" value="Pas_Saposin"/>
</dbReference>
<dbReference type="EMBL" id="JANEYT010000042">
    <property type="protein sequence ID" value="MCQ1059672.1"/>
    <property type="molecule type" value="Genomic_DNA"/>
</dbReference>
<protein>
    <submittedName>
        <fullName evidence="2">PAS factor family protein</fullName>
    </submittedName>
</protein>
<dbReference type="Gene3D" id="1.20.1280.100">
    <property type="entry name" value="Pas factor, saposin domain"/>
    <property type="match status" value="1"/>
</dbReference>
<evidence type="ECO:0000259" key="1">
    <source>
        <dbReference type="Pfam" id="PF09016"/>
    </source>
</evidence>
<sequence length="75" mass="8351">MDNVATLIYDTSMRLTAQNPEHHAEIRQGLYEQLGLPFCKQLALYTNVLGPASSGKLECSNQIKKAVDLALKELF</sequence>
<feature type="domain" description="Pas factor saposin" evidence="1">
    <location>
        <begin position="6"/>
        <end position="62"/>
    </location>
</feature>
<name>A0ABT1N537_9GAMM</name>
<evidence type="ECO:0000313" key="3">
    <source>
        <dbReference type="Proteomes" id="UP001524460"/>
    </source>
</evidence>
<proteinExistence type="predicted"/>
<reference evidence="2 3" key="1">
    <citation type="submission" date="2022-07" db="EMBL/GenBank/DDBJ databases">
        <title>Photobacterium pectinilyticum sp. nov., a marine bacterium isolated from surface seawater of Qingdao offshore.</title>
        <authorList>
            <person name="Wang X."/>
        </authorList>
    </citation>
    <scope>NUCLEOTIDE SEQUENCE [LARGE SCALE GENOMIC DNA]</scope>
    <source>
        <strain evidence="2 3">ZSDE20</strain>
    </source>
</reference>